<proteinExistence type="predicted"/>
<reference evidence="1" key="1">
    <citation type="journal article" date="2021" name="Proc. Natl. Acad. Sci. U.S.A.">
        <title>A Catalog of Tens of Thousands of Viruses from Human Metagenomes Reveals Hidden Associations with Chronic Diseases.</title>
        <authorList>
            <person name="Tisza M.J."/>
            <person name="Buck C.B."/>
        </authorList>
    </citation>
    <scope>NUCLEOTIDE SEQUENCE</scope>
    <source>
        <strain evidence="1">Ctu2j3</strain>
    </source>
</reference>
<dbReference type="EMBL" id="BK016090">
    <property type="protein sequence ID" value="DAF94367.1"/>
    <property type="molecule type" value="Genomic_DNA"/>
</dbReference>
<name>A0A8S5UIR4_9CAUD</name>
<accession>A0A8S5UIR4</accession>
<organism evidence="1">
    <name type="scientific">Myoviridae sp. ctu2j3</name>
    <dbReference type="NCBI Taxonomy" id="2825197"/>
    <lineage>
        <taxon>Viruses</taxon>
        <taxon>Duplodnaviria</taxon>
        <taxon>Heunggongvirae</taxon>
        <taxon>Uroviricota</taxon>
        <taxon>Caudoviricetes</taxon>
    </lineage>
</organism>
<evidence type="ECO:0000313" key="1">
    <source>
        <dbReference type="EMBL" id="DAF94367.1"/>
    </source>
</evidence>
<protein>
    <submittedName>
        <fullName evidence="1">Uncharacterized protein</fullName>
    </submittedName>
</protein>
<dbReference type="EMBL" id="BK016090">
    <property type="protein sequence ID" value="DAF94368.1"/>
    <property type="molecule type" value="Genomic_DNA"/>
</dbReference>
<sequence length="189" mass="21726">MNLRPTTNLVVPEHLALDRKALKSRFMFLYTKRYTGSPVVFMTRLWANTLFPSVARDSEFGKGKRRAHLAEIPERAVSPNYLRVKVQRELGYVECAVPVYSFSTLAPEEGFKFLYEQFIKMRRGHPPKAEAKHIADIERLRAMLAARTPENPDLVWSADQIMREAHHVPDAVSAQVRQSLVQMRICTSD</sequence>